<gene>
    <name evidence="2" type="ORF">FRY98_00545</name>
</gene>
<accession>A0A5D0CWA5</accession>
<reference evidence="2 3" key="1">
    <citation type="submission" date="2019-08" db="EMBL/GenBank/DDBJ databases">
        <title>Genome sequencing of Paenibacillus faecis DSM 23593(T).</title>
        <authorList>
            <person name="Kook J.-K."/>
            <person name="Park S.-N."/>
            <person name="Lim Y.K."/>
        </authorList>
    </citation>
    <scope>NUCLEOTIDE SEQUENCE [LARGE SCALE GENOMIC DNA]</scope>
    <source>
        <strain evidence="2 3">DSM 23593</strain>
    </source>
</reference>
<dbReference type="Proteomes" id="UP000325218">
    <property type="component" value="Unassembled WGS sequence"/>
</dbReference>
<dbReference type="AlphaFoldDB" id="A0A5D0CWA5"/>
<dbReference type="GO" id="GO:0008840">
    <property type="term" value="F:4-hydroxy-tetrahydrodipicolinate synthase activity"/>
    <property type="evidence" value="ECO:0007669"/>
    <property type="project" value="TreeGrafter"/>
</dbReference>
<keyword evidence="3" id="KW-1185">Reference proteome</keyword>
<dbReference type="OrthoDB" id="9770698at2"/>
<sequence>MNAVKELSREARELLMGGTVIPAHPLALDASRRLDEARQRALTKYYLASGAGGIAVGVHTTQFEIREPQIGLYEPVLRLAAEEVSAAHLDRPFLKIAGICGPTKQALAEAELAASLGYELGLVSMGGLDDWSEEQLLERVQAITEVIPVFGFYLQPAVGGRLLSYSFWRSLADLPGVAAIKIAPFNRYQTLDVVRAVCGSERRDEIALYTGNDDNIVADLLTKYTFRFGGVTVEKEIVGGLLGHWAVWTSKAVELLEEIKALRREGGNAAIPLELLTRGQEITDVNAALFDPAHRFRGSIAGIHEVLRRQGLLEGRWCLNPQEELSPGQLEEIDRVYAAYPHLNDDTFIGRHLDAWLEGAKR</sequence>
<dbReference type="InterPro" id="IPR013785">
    <property type="entry name" value="Aldolase_TIM"/>
</dbReference>
<dbReference type="PANTHER" id="PTHR12128">
    <property type="entry name" value="DIHYDRODIPICOLINATE SYNTHASE"/>
    <property type="match status" value="1"/>
</dbReference>
<evidence type="ECO:0000313" key="2">
    <source>
        <dbReference type="EMBL" id="TYA14211.1"/>
    </source>
</evidence>
<dbReference type="PANTHER" id="PTHR12128:SF51">
    <property type="entry name" value="BLL4205 PROTEIN"/>
    <property type="match status" value="1"/>
</dbReference>
<evidence type="ECO:0000313" key="3">
    <source>
        <dbReference type="Proteomes" id="UP000325218"/>
    </source>
</evidence>
<dbReference type="SUPFAM" id="SSF51569">
    <property type="entry name" value="Aldolase"/>
    <property type="match status" value="1"/>
</dbReference>
<dbReference type="SMART" id="SM01130">
    <property type="entry name" value="DHDPS"/>
    <property type="match status" value="1"/>
</dbReference>
<dbReference type="RefSeq" id="WP_148449700.1">
    <property type="nucleotide sequence ID" value="NZ_VSDO01000001.1"/>
</dbReference>
<organism evidence="2 3">
    <name type="scientific">Paenibacillus faecis</name>
    <dbReference type="NCBI Taxonomy" id="862114"/>
    <lineage>
        <taxon>Bacteria</taxon>
        <taxon>Bacillati</taxon>
        <taxon>Bacillota</taxon>
        <taxon>Bacilli</taxon>
        <taxon>Bacillales</taxon>
        <taxon>Paenibacillaceae</taxon>
        <taxon>Paenibacillus</taxon>
    </lineage>
</organism>
<protein>
    <submittedName>
        <fullName evidence="2">Dihydrodipicolinate synthase family protein</fullName>
    </submittedName>
</protein>
<dbReference type="Gene3D" id="3.20.20.70">
    <property type="entry name" value="Aldolase class I"/>
    <property type="match status" value="1"/>
</dbReference>
<evidence type="ECO:0000256" key="1">
    <source>
        <dbReference type="ARBA" id="ARBA00023239"/>
    </source>
</evidence>
<dbReference type="InterPro" id="IPR002220">
    <property type="entry name" value="DapA-like"/>
</dbReference>
<dbReference type="EMBL" id="VSDO01000001">
    <property type="protein sequence ID" value="TYA14211.1"/>
    <property type="molecule type" value="Genomic_DNA"/>
</dbReference>
<keyword evidence="1" id="KW-0456">Lyase</keyword>
<comment type="caution">
    <text evidence="2">The sequence shown here is derived from an EMBL/GenBank/DDBJ whole genome shotgun (WGS) entry which is preliminary data.</text>
</comment>
<name>A0A5D0CWA5_9BACL</name>
<proteinExistence type="predicted"/>